<dbReference type="PANTHER" id="PTHR30250:SF11">
    <property type="entry name" value="O-ANTIGEN TRANSPORTER-RELATED"/>
    <property type="match status" value="1"/>
</dbReference>
<gene>
    <name evidence="7" type="ORF">U27_04871</name>
</gene>
<feature type="transmembrane region" description="Helical" evidence="6">
    <location>
        <begin position="189"/>
        <end position="207"/>
    </location>
</feature>
<sequence>MKKLASHPLHNQKFRQDILWNIASLTFMGSCGIVLNFVIARFYNPAALGSFNQVFAIYIVASQFSVVGIHLSALKHIAQYQTDCQTYREVLFAALVLAGFISGSMAFVLWHSRHVIGNLLASPDVSWGLQYASPALFFFSINKVLLFGLLNGLSHMRAYAVYQALRYISLMGTLIVVAIFKLSGNNLPIILLIAELIVFVSFIPVFWKEIRIPSLPVLLCWLKIHAGFGFRACISNMLSELNSRVDVLCLGFFTNDYLVGIYSLAAVLVEGFYHLPIVLRNIYNPQLVHLSQQPEHELAQFITLNRRWIYAAMAFIGVTAIALYPIGMRLVISQQDLKQSWTIFAVLMLGLIGSSGYIPFSQIFLQAGRPGLHSIMISLLVLANLIGNILFIPLWGAIGAAYATSLSFLLLIALLKLFSKAALHITI</sequence>
<dbReference type="InterPro" id="IPR050833">
    <property type="entry name" value="Poly_Biosynth_Transport"/>
</dbReference>
<evidence type="ECO:0000313" key="7">
    <source>
        <dbReference type="EMBL" id="GAK57899.1"/>
    </source>
</evidence>
<feature type="transmembrane region" description="Helical" evidence="6">
    <location>
        <begin position="398"/>
        <end position="418"/>
    </location>
</feature>
<proteinExistence type="predicted"/>
<feature type="transmembrane region" description="Helical" evidence="6">
    <location>
        <begin position="131"/>
        <end position="152"/>
    </location>
</feature>
<comment type="subcellular location">
    <subcellularLocation>
        <location evidence="1">Cell membrane</location>
        <topology evidence="1">Multi-pass membrane protein</topology>
    </subcellularLocation>
</comment>
<dbReference type="PANTHER" id="PTHR30250">
    <property type="entry name" value="PST FAMILY PREDICTED COLANIC ACID TRANSPORTER"/>
    <property type="match status" value="1"/>
</dbReference>
<dbReference type="HOGENOM" id="CLU_641997_0_0_0"/>
<accession>A0A081BZZ4</accession>
<dbReference type="Pfam" id="PF01943">
    <property type="entry name" value="Polysacc_synt"/>
    <property type="match status" value="1"/>
</dbReference>
<feature type="transmembrane region" description="Helical" evidence="6">
    <location>
        <begin position="164"/>
        <end position="183"/>
    </location>
</feature>
<feature type="transmembrane region" description="Helical" evidence="6">
    <location>
        <begin position="259"/>
        <end position="279"/>
    </location>
</feature>
<keyword evidence="8" id="KW-1185">Reference proteome</keyword>
<feature type="transmembrane region" description="Helical" evidence="6">
    <location>
        <begin position="55"/>
        <end position="78"/>
    </location>
</feature>
<protein>
    <submittedName>
        <fullName evidence="7">Putative lipopolysaccharide biosynthesis protein</fullName>
    </submittedName>
</protein>
<evidence type="ECO:0000256" key="5">
    <source>
        <dbReference type="ARBA" id="ARBA00023136"/>
    </source>
</evidence>
<evidence type="ECO:0000313" key="8">
    <source>
        <dbReference type="Proteomes" id="UP000030661"/>
    </source>
</evidence>
<feature type="transmembrane region" description="Helical" evidence="6">
    <location>
        <begin position="339"/>
        <end position="360"/>
    </location>
</feature>
<dbReference type="GO" id="GO:0005886">
    <property type="term" value="C:plasma membrane"/>
    <property type="evidence" value="ECO:0007669"/>
    <property type="project" value="UniProtKB-SubCell"/>
</dbReference>
<dbReference type="PROSITE" id="PS51257">
    <property type="entry name" value="PROKAR_LIPOPROTEIN"/>
    <property type="match status" value="1"/>
</dbReference>
<keyword evidence="4 6" id="KW-1133">Transmembrane helix</keyword>
<keyword evidence="3 6" id="KW-0812">Transmembrane</keyword>
<feature type="transmembrane region" description="Helical" evidence="6">
    <location>
        <begin position="20"/>
        <end position="43"/>
    </location>
</feature>
<evidence type="ECO:0000256" key="3">
    <source>
        <dbReference type="ARBA" id="ARBA00022692"/>
    </source>
</evidence>
<feature type="transmembrane region" description="Helical" evidence="6">
    <location>
        <begin position="219"/>
        <end position="239"/>
    </location>
</feature>
<dbReference type="AlphaFoldDB" id="A0A081BZZ4"/>
<feature type="transmembrane region" description="Helical" evidence="6">
    <location>
        <begin position="308"/>
        <end position="327"/>
    </location>
</feature>
<name>A0A081BZZ4_VECG1</name>
<dbReference type="InterPro" id="IPR002797">
    <property type="entry name" value="Polysacc_synth"/>
</dbReference>
<evidence type="ECO:0000256" key="6">
    <source>
        <dbReference type="SAM" id="Phobius"/>
    </source>
</evidence>
<dbReference type="STRING" id="1499967.U27_04871"/>
<organism evidence="7">
    <name type="scientific">Vecturithrix granuli</name>
    <dbReference type="NCBI Taxonomy" id="1499967"/>
    <lineage>
        <taxon>Bacteria</taxon>
        <taxon>Candidatus Moduliflexota</taxon>
        <taxon>Candidatus Vecturitrichia</taxon>
        <taxon>Candidatus Vecturitrichales</taxon>
        <taxon>Candidatus Vecturitrichaceae</taxon>
        <taxon>Candidatus Vecturithrix</taxon>
    </lineage>
</organism>
<evidence type="ECO:0000256" key="4">
    <source>
        <dbReference type="ARBA" id="ARBA00022989"/>
    </source>
</evidence>
<reference evidence="7" key="1">
    <citation type="journal article" date="2015" name="PeerJ">
        <title>First genomic representation of candidate bacterial phylum KSB3 points to enhanced environmental sensing as a trigger of wastewater bulking.</title>
        <authorList>
            <person name="Sekiguchi Y."/>
            <person name="Ohashi A."/>
            <person name="Parks D.H."/>
            <person name="Yamauchi T."/>
            <person name="Tyson G.W."/>
            <person name="Hugenholtz P."/>
        </authorList>
    </citation>
    <scope>NUCLEOTIDE SEQUENCE [LARGE SCALE GENOMIC DNA]</scope>
</reference>
<feature type="transmembrane region" description="Helical" evidence="6">
    <location>
        <begin position="372"/>
        <end position="392"/>
    </location>
</feature>
<evidence type="ECO:0000256" key="1">
    <source>
        <dbReference type="ARBA" id="ARBA00004651"/>
    </source>
</evidence>
<keyword evidence="2" id="KW-1003">Cell membrane</keyword>
<feature type="transmembrane region" description="Helical" evidence="6">
    <location>
        <begin position="90"/>
        <end position="111"/>
    </location>
</feature>
<keyword evidence="5 6" id="KW-0472">Membrane</keyword>
<evidence type="ECO:0000256" key="2">
    <source>
        <dbReference type="ARBA" id="ARBA00022475"/>
    </source>
</evidence>
<dbReference type="eggNOG" id="COG2244">
    <property type="taxonomic scope" value="Bacteria"/>
</dbReference>
<dbReference type="EMBL" id="DF820466">
    <property type="protein sequence ID" value="GAK57899.1"/>
    <property type="molecule type" value="Genomic_DNA"/>
</dbReference>
<dbReference type="Proteomes" id="UP000030661">
    <property type="component" value="Unassembled WGS sequence"/>
</dbReference>